<evidence type="ECO:0000313" key="2">
    <source>
        <dbReference type="Proteomes" id="UP001204621"/>
    </source>
</evidence>
<evidence type="ECO:0000313" key="1">
    <source>
        <dbReference type="EMBL" id="MCS0659334.1"/>
    </source>
</evidence>
<reference evidence="1 2" key="1">
    <citation type="submission" date="2022-08" db="EMBL/GenBank/DDBJ databases">
        <title>Reclassification of Massilia species as members of the genera Telluria, Duganella, Pseudoduganella, Mokoshia gen. nov. and Zemynaea gen. nov. using orthogonal and non-orthogonal genome-based approaches.</title>
        <authorList>
            <person name="Bowman J.P."/>
        </authorList>
    </citation>
    <scope>NUCLEOTIDE SEQUENCE [LARGE SCALE GENOMIC DNA]</scope>
    <source>
        <strain evidence="1 2">JCM 31606</strain>
    </source>
</reference>
<dbReference type="RefSeq" id="WP_258812515.1">
    <property type="nucleotide sequence ID" value="NZ_JANUGU010000004.1"/>
</dbReference>
<comment type="caution">
    <text evidence="1">The sequence shown here is derived from an EMBL/GenBank/DDBJ whole genome shotgun (WGS) entry which is preliminary data.</text>
</comment>
<dbReference type="EMBL" id="JANUGU010000004">
    <property type="protein sequence ID" value="MCS0659334.1"/>
    <property type="molecule type" value="Genomic_DNA"/>
</dbReference>
<name>A0ABT2CZD5_9BURK</name>
<organism evidence="1 2">
    <name type="scientific">Massilia terrae</name>
    <dbReference type="NCBI Taxonomy" id="1811224"/>
    <lineage>
        <taxon>Bacteria</taxon>
        <taxon>Pseudomonadati</taxon>
        <taxon>Pseudomonadota</taxon>
        <taxon>Betaproteobacteria</taxon>
        <taxon>Burkholderiales</taxon>
        <taxon>Oxalobacteraceae</taxon>
        <taxon>Telluria group</taxon>
        <taxon>Massilia</taxon>
    </lineage>
</organism>
<dbReference type="Proteomes" id="UP001204621">
    <property type="component" value="Unassembled WGS sequence"/>
</dbReference>
<gene>
    <name evidence="1" type="ORF">NX778_14785</name>
</gene>
<keyword evidence="2" id="KW-1185">Reference proteome</keyword>
<accession>A0ABT2CZD5</accession>
<proteinExistence type="predicted"/>
<protein>
    <submittedName>
        <fullName evidence="1">Uncharacterized protein</fullName>
    </submittedName>
</protein>
<sequence>MNPGTRHRHFTPAQVRMMVGRAERQLEQIAAAAAPAERSIGAAWRFIFDDAVVSLIRVFREHVEGASAVATQIAREYAHGVDQETRRATVACLRRIQHIVREARSRHLA</sequence>